<proteinExistence type="inferred from homology"/>
<dbReference type="PANTHER" id="PTHR32120">
    <property type="entry name" value="SMALL RIBOSOMAL SUBUNIT BIOGENESIS GTPASE RSGA"/>
    <property type="match status" value="1"/>
</dbReference>
<keyword evidence="3" id="KW-0694">RNA-binding</keyword>
<comment type="cofactor">
    <cofactor evidence="3">
        <name>Zn(2+)</name>
        <dbReference type="ChEBI" id="CHEBI:29105"/>
    </cofactor>
    <text evidence="3">Binds 1 zinc ion per subunit.</text>
</comment>
<keyword evidence="1 3" id="KW-0547">Nucleotide-binding</keyword>
<reference evidence="6" key="1">
    <citation type="journal article" date="2021" name="Arch. Microbiol.">
        <title>Methyloradius palustris gen. nov., sp. nov., a methanol-oxidizing bacterium isolated from snow.</title>
        <authorList>
            <person name="Miyadera T."/>
            <person name="Kojima H."/>
            <person name="Fukui M."/>
        </authorList>
    </citation>
    <scope>NUCLEOTIDE SEQUENCE</scope>
    <source>
        <strain evidence="6">Zm11</strain>
    </source>
</reference>
<name>A0A8D5JQZ6_9PROT</name>
<dbReference type="GO" id="GO:0019843">
    <property type="term" value="F:rRNA binding"/>
    <property type="evidence" value="ECO:0007669"/>
    <property type="project" value="UniProtKB-KW"/>
</dbReference>
<dbReference type="PANTHER" id="PTHR32120:SF11">
    <property type="entry name" value="SMALL RIBOSOMAL SUBUNIT BIOGENESIS GTPASE RSGA 1, MITOCHONDRIAL-RELATED"/>
    <property type="match status" value="1"/>
</dbReference>
<comment type="subunit">
    <text evidence="3">Monomer. Associates with 30S ribosomal subunit, binds 16S rRNA.</text>
</comment>
<feature type="binding site" evidence="3">
    <location>
        <position position="270"/>
    </location>
    <ligand>
        <name>Zn(2+)</name>
        <dbReference type="ChEBI" id="CHEBI:29105"/>
    </ligand>
</feature>
<dbReference type="PROSITE" id="PS51721">
    <property type="entry name" value="G_CP"/>
    <property type="match status" value="1"/>
</dbReference>
<dbReference type="GO" id="GO:0005525">
    <property type="term" value="F:GTP binding"/>
    <property type="evidence" value="ECO:0007669"/>
    <property type="project" value="UniProtKB-UniRule"/>
</dbReference>
<dbReference type="Gene3D" id="3.40.50.300">
    <property type="entry name" value="P-loop containing nucleotide triphosphate hydrolases"/>
    <property type="match status" value="1"/>
</dbReference>
<keyword evidence="3" id="KW-0699">rRNA-binding</keyword>
<keyword evidence="3" id="KW-0690">Ribosome biogenesis</keyword>
<feature type="domain" description="EngC GTPase" evidence="4">
    <location>
        <begin position="87"/>
        <end position="231"/>
    </location>
</feature>
<keyword evidence="3" id="KW-0378">Hydrolase</keyword>
<feature type="binding site" evidence="3">
    <location>
        <position position="257"/>
    </location>
    <ligand>
        <name>Zn(2+)</name>
        <dbReference type="ChEBI" id="CHEBI:29105"/>
    </ligand>
</feature>
<keyword evidence="2 3" id="KW-0342">GTP-binding</keyword>
<dbReference type="Proteomes" id="UP000826722">
    <property type="component" value="Chromosome"/>
</dbReference>
<dbReference type="InterPro" id="IPR027417">
    <property type="entry name" value="P-loop_NTPase"/>
</dbReference>
<keyword evidence="3" id="KW-0862">Zinc</keyword>
<dbReference type="GO" id="GO:0003924">
    <property type="term" value="F:GTPase activity"/>
    <property type="evidence" value="ECO:0007669"/>
    <property type="project" value="UniProtKB-UniRule"/>
</dbReference>
<dbReference type="AlphaFoldDB" id="A0A8D5JQZ6"/>
<dbReference type="KEGG" id="mpau:ZMTM_12300"/>
<evidence type="ECO:0000313" key="7">
    <source>
        <dbReference type="Proteomes" id="UP000826722"/>
    </source>
</evidence>
<feature type="binding site" evidence="3">
    <location>
        <begin position="175"/>
        <end position="183"/>
    </location>
    <ligand>
        <name>GTP</name>
        <dbReference type="ChEBI" id="CHEBI:37565"/>
    </ligand>
</feature>
<sequence>MKAATRETQTGLVVAAYGKRYGVELQDESASKREISCVTRGKKTDLACGDIVNLKLTDTHEAVIEGYLPRKTLLYRSNAYRSKFLAANVTQMVIVLATSPSFYEELLNRCLIAAEAAGVKPLILLNKCDIADKESAMQRLALYSSLGYQVLPLSAKEDISPLKPLLQGHTSVLVGQSGMGKSTITNALLPELGIRTQEVSTVLDSGKHTTTAAHLYHLDANSHLIDSPGLQEFGLNHLDIEALEHAFIEFRPYLGKCRFNNCRHLKEPDCAISNAVNEGKVSSERWTYFKNLVGEIDR</sequence>
<comment type="function">
    <text evidence="3">One of several proteins that assist in the late maturation steps of the functional core of the 30S ribosomal subunit. Helps release RbfA from mature subunits. May play a role in the assembly of ribosomal proteins into the subunit. Circularly permuted GTPase that catalyzes slow GTP hydrolysis, GTPase activity is stimulated by the 30S ribosomal subunit.</text>
</comment>
<dbReference type="GO" id="GO:0046872">
    <property type="term" value="F:metal ion binding"/>
    <property type="evidence" value="ECO:0007669"/>
    <property type="project" value="UniProtKB-KW"/>
</dbReference>
<comment type="similarity">
    <text evidence="3">Belongs to the TRAFAC class YlqF/YawG GTPase family. RsgA subfamily.</text>
</comment>
<dbReference type="InterPro" id="IPR004881">
    <property type="entry name" value="Ribosome_biogen_GTPase_RsgA"/>
</dbReference>
<evidence type="ECO:0000256" key="3">
    <source>
        <dbReference type="HAMAP-Rule" id="MF_01820"/>
    </source>
</evidence>
<evidence type="ECO:0000256" key="2">
    <source>
        <dbReference type="ARBA" id="ARBA00023134"/>
    </source>
</evidence>
<dbReference type="PROSITE" id="PS50936">
    <property type="entry name" value="ENGC_GTPASE"/>
    <property type="match status" value="1"/>
</dbReference>
<dbReference type="InterPro" id="IPR012340">
    <property type="entry name" value="NA-bd_OB-fold"/>
</dbReference>
<keyword evidence="3" id="KW-0479">Metal-binding</keyword>
<dbReference type="Pfam" id="PF03193">
    <property type="entry name" value="RsgA_GTPase"/>
    <property type="match status" value="1"/>
</dbReference>
<dbReference type="InterPro" id="IPR030378">
    <property type="entry name" value="G_CP_dom"/>
</dbReference>
<feature type="binding site" evidence="3">
    <location>
        <position position="262"/>
    </location>
    <ligand>
        <name>Zn(2+)</name>
        <dbReference type="ChEBI" id="CHEBI:29105"/>
    </ligand>
</feature>
<dbReference type="RefSeq" id="WP_221765446.1">
    <property type="nucleotide sequence ID" value="NZ_AP024110.1"/>
</dbReference>
<dbReference type="Gene3D" id="2.40.50.140">
    <property type="entry name" value="Nucleic acid-binding proteins"/>
    <property type="match status" value="1"/>
</dbReference>
<dbReference type="EMBL" id="AP024110">
    <property type="protein sequence ID" value="BCM24971.1"/>
    <property type="molecule type" value="Genomic_DNA"/>
</dbReference>
<dbReference type="HAMAP" id="MF_01820">
    <property type="entry name" value="GTPase_RsgA"/>
    <property type="match status" value="1"/>
</dbReference>
<dbReference type="CDD" id="cd01854">
    <property type="entry name" value="YjeQ_EngC"/>
    <property type="match status" value="1"/>
</dbReference>
<feature type="binding site" evidence="3">
    <location>
        <position position="264"/>
    </location>
    <ligand>
        <name>Zn(2+)</name>
        <dbReference type="ChEBI" id="CHEBI:29105"/>
    </ligand>
</feature>
<comment type="subcellular location">
    <subcellularLocation>
        <location evidence="3">Cytoplasm</location>
    </subcellularLocation>
</comment>
<dbReference type="Gene3D" id="1.10.40.50">
    <property type="entry name" value="Probable gtpase engc, domain 3"/>
    <property type="match status" value="1"/>
</dbReference>
<evidence type="ECO:0000259" key="5">
    <source>
        <dbReference type="PROSITE" id="PS51721"/>
    </source>
</evidence>
<feature type="binding site" evidence="3">
    <location>
        <begin position="126"/>
        <end position="129"/>
    </location>
    <ligand>
        <name>GTP</name>
        <dbReference type="ChEBI" id="CHEBI:37565"/>
    </ligand>
</feature>
<organism evidence="6 7">
    <name type="scientific">Methyloradius palustris</name>
    <dbReference type="NCBI Taxonomy" id="2778876"/>
    <lineage>
        <taxon>Bacteria</taxon>
        <taxon>Pseudomonadati</taxon>
        <taxon>Pseudomonadota</taxon>
        <taxon>Betaproteobacteria</taxon>
        <taxon>Nitrosomonadales</taxon>
        <taxon>Methylophilaceae</taxon>
        <taxon>Methyloradius</taxon>
    </lineage>
</organism>
<gene>
    <name evidence="3 6" type="primary">rsgA</name>
    <name evidence="6" type="ORF">ZMTM_12300</name>
</gene>
<dbReference type="SUPFAM" id="SSF52540">
    <property type="entry name" value="P-loop containing nucleoside triphosphate hydrolases"/>
    <property type="match status" value="1"/>
</dbReference>
<dbReference type="EC" id="3.6.1.-" evidence="3"/>
<dbReference type="NCBIfam" id="TIGR00157">
    <property type="entry name" value="ribosome small subunit-dependent GTPase A"/>
    <property type="match status" value="1"/>
</dbReference>
<keyword evidence="7" id="KW-1185">Reference proteome</keyword>
<dbReference type="InterPro" id="IPR010914">
    <property type="entry name" value="RsgA_GTPase_dom"/>
</dbReference>
<feature type="domain" description="CP-type G" evidence="5">
    <location>
        <begin position="71"/>
        <end position="233"/>
    </location>
</feature>
<evidence type="ECO:0000313" key="6">
    <source>
        <dbReference type="EMBL" id="BCM24971.1"/>
    </source>
</evidence>
<protein>
    <recommendedName>
        <fullName evidence="3">Small ribosomal subunit biogenesis GTPase RsgA</fullName>
        <ecNumber evidence="3">3.6.1.-</ecNumber>
    </recommendedName>
</protein>
<accession>A0A8D5JQZ6</accession>
<evidence type="ECO:0000256" key="1">
    <source>
        <dbReference type="ARBA" id="ARBA00022741"/>
    </source>
</evidence>
<dbReference type="GO" id="GO:0005737">
    <property type="term" value="C:cytoplasm"/>
    <property type="evidence" value="ECO:0007669"/>
    <property type="project" value="UniProtKB-SubCell"/>
</dbReference>
<dbReference type="GO" id="GO:0042274">
    <property type="term" value="P:ribosomal small subunit biogenesis"/>
    <property type="evidence" value="ECO:0007669"/>
    <property type="project" value="UniProtKB-UniRule"/>
</dbReference>
<evidence type="ECO:0000259" key="4">
    <source>
        <dbReference type="PROSITE" id="PS50936"/>
    </source>
</evidence>
<keyword evidence="3" id="KW-0963">Cytoplasm</keyword>
<dbReference type="SUPFAM" id="SSF50249">
    <property type="entry name" value="Nucleic acid-binding proteins"/>
    <property type="match status" value="1"/>
</dbReference>